<feature type="transmembrane region" description="Helical" evidence="3">
    <location>
        <begin position="297"/>
        <end position="317"/>
    </location>
</feature>
<dbReference type="AlphaFoldDB" id="R9HL38"/>
<dbReference type="Proteomes" id="UP000014207">
    <property type="component" value="Unassembled WGS sequence"/>
</dbReference>
<evidence type="ECO:0000256" key="1">
    <source>
        <dbReference type="ARBA" id="ARBA00022676"/>
    </source>
</evidence>
<dbReference type="Pfam" id="PF00535">
    <property type="entry name" value="Glycos_transf_2"/>
    <property type="match status" value="1"/>
</dbReference>
<accession>R9HL38</accession>
<reference evidence="5 6" key="1">
    <citation type="submission" date="2013-04" db="EMBL/GenBank/DDBJ databases">
        <title>The Genome Sequence of Bacteroides thetaiotaomicron dnLKV9.</title>
        <authorList>
            <consortium name="The Broad Institute Genomics Platform"/>
            <consortium name="The Broad Institute Genome Sequencing Center for Infectious Disease"/>
            <person name="Earl A."/>
            <person name="Xavier R."/>
            <person name="Kuhn K."/>
            <person name="Stappenbeck T."/>
            <person name="Walker B."/>
            <person name="Young S."/>
            <person name="Zeng Q."/>
            <person name="Gargeya S."/>
            <person name="Fitzgerald M."/>
            <person name="Haas B."/>
            <person name="Abouelleil A."/>
            <person name="Allen A.W."/>
            <person name="Alvarado L."/>
            <person name="Arachchi H.M."/>
            <person name="Berlin A.M."/>
            <person name="Chapman S.B."/>
            <person name="Gainer-Dewar J."/>
            <person name="Goldberg J."/>
            <person name="Griggs A."/>
            <person name="Gujja S."/>
            <person name="Hansen M."/>
            <person name="Howarth C."/>
            <person name="Imamovic A."/>
            <person name="Ireland A."/>
            <person name="Larimer J."/>
            <person name="McCowan C."/>
            <person name="Murphy C."/>
            <person name="Pearson M."/>
            <person name="Poon T.W."/>
            <person name="Priest M."/>
            <person name="Roberts A."/>
            <person name="Saif S."/>
            <person name="Shea T."/>
            <person name="Sisk P."/>
            <person name="Sykes S."/>
            <person name="Wortman J."/>
            <person name="Nusbaum C."/>
            <person name="Birren B."/>
        </authorList>
    </citation>
    <scope>NUCLEOTIDE SEQUENCE [LARGE SCALE GENOMIC DNA]</scope>
    <source>
        <strain evidence="6">dnLKV9</strain>
    </source>
</reference>
<dbReference type="PANTHER" id="PTHR22916">
    <property type="entry name" value="GLYCOSYLTRANSFERASE"/>
    <property type="match status" value="1"/>
</dbReference>
<dbReference type="InterPro" id="IPR029044">
    <property type="entry name" value="Nucleotide-diphossugar_trans"/>
</dbReference>
<dbReference type="CDD" id="cd00761">
    <property type="entry name" value="Glyco_tranf_GTA_type"/>
    <property type="match status" value="1"/>
</dbReference>
<evidence type="ECO:0000313" key="5">
    <source>
        <dbReference type="EMBL" id="EOS01885.1"/>
    </source>
</evidence>
<dbReference type="PANTHER" id="PTHR22916:SF51">
    <property type="entry name" value="GLYCOSYLTRANSFERASE EPSH-RELATED"/>
    <property type="match status" value="1"/>
</dbReference>
<keyword evidence="3" id="KW-1133">Transmembrane helix</keyword>
<dbReference type="InterPro" id="IPR001173">
    <property type="entry name" value="Glyco_trans_2-like"/>
</dbReference>
<dbReference type="PATRIC" id="fig|1235785.3.peg.996"/>
<keyword evidence="3" id="KW-0812">Transmembrane</keyword>
<evidence type="ECO:0000313" key="6">
    <source>
        <dbReference type="Proteomes" id="UP000014207"/>
    </source>
</evidence>
<sequence>MKVSVIVPVYNVEKFILRCLESIINQTMTEEVECIIVNDCTPDESMQIINRRLTTYDGNIHFKIINHKRNRGVAVVRNTGLENACGDYFIYIDSDDYCESDMLEKMYQKAVEEDADVIIADYYVNNGDKEYYCYGQMPNGETDYVKRIICGQVMHAFWTKMMKLSFVIDNALKNVEGIDLSEDYYFLFRVFLLTNKITYIPCAFYHYTRYNVNSYTYKIYASEKFLTNCIELDKRITKLYEEYNLFDKYSKEYSLRNLSFRNDLMLRTTGNLQKKYNSLYNRTFPLPLLFCRKGLSFHWKIGLLFASWNMLFVYNIVRYLWTKVKGITIEYIA</sequence>
<dbReference type="EMBL" id="ASSM01000006">
    <property type="protein sequence ID" value="EOS01885.1"/>
    <property type="molecule type" value="Genomic_DNA"/>
</dbReference>
<name>R9HL38_BACT4</name>
<comment type="caution">
    <text evidence="5">The sequence shown here is derived from an EMBL/GenBank/DDBJ whole genome shotgun (WGS) entry which is preliminary data.</text>
</comment>
<keyword evidence="2" id="KW-0808">Transferase</keyword>
<dbReference type="RefSeq" id="WP_016267481.1">
    <property type="nucleotide sequence ID" value="NZ_KE159459.1"/>
</dbReference>
<evidence type="ECO:0000259" key="4">
    <source>
        <dbReference type="Pfam" id="PF00535"/>
    </source>
</evidence>
<dbReference type="GO" id="GO:0016758">
    <property type="term" value="F:hexosyltransferase activity"/>
    <property type="evidence" value="ECO:0007669"/>
    <property type="project" value="UniProtKB-ARBA"/>
</dbReference>
<organism evidence="5 6">
    <name type="scientific">Bacteroides thetaiotaomicron dnLKV9</name>
    <dbReference type="NCBI Taxonomy" id="1235785"/>
    <lineage>
        <taxon>Bacteria</taxon>
        <taxon>Pseudomonadati</taxon>
        <taxon>Bacteroidota</taxon>
        <taxon>Bacteroidia</taxon>
        <taxon>Bacteroidales</taxon>
        <taxon>Bacteroidaceae</taxon>
        <taxon>Bacteroides</taxon>
    </lineage>
</organism>
<dbReference type="SUPFAM" id="SSF53448">
    <property type="entry name" value="Nucleotide-diphospho-sugar transferases"/>
    <property type="match status" value="1"/>
</dbReference>
<gene>
    <name evidence="5" type="ORF">C799_00992</name>
</gene>
<evidence type="ECO:0000256" key="3">
    <source>
        <dbReference type="SAM" id="Phobius"/>
    </source>
</evidence>
<proteinExistence type="predicted"/>
<dbReference type="HOGENOM" id="CLU_025996_25_0_10"/>
<keyword evidence="3" id="KW-0472">Membrane</keyword>
<evidence type="ECO:0000256" key="2">
    <source>
        <dbReference type="ARBA" id="ARBA00022679"/>
    </source>
</evidence>
<protein>
    <recommendedName>
        <fullName evidence="4">Glycosyltransferase 2-like domain-containing protein</fullName>
    </recommendedName>
</protein>
<feature type="domain" description="Glycosyltransferase 2-like" evidence="4">
    <location>
        <begin position="4"/>
        <end position="136"/>
    </location>
</feature>
<keyword evidence="1" id="KW-0328">Glycosyltransferase</keyword>
<dbReference type="Gene3D" id="3.90.550.10">
    <property type="entry name" value="Spore Coat Polysaccharide Biosynthesis Protein SpsA, Chain A"/>
    <property type="match status" value="1"/>
</dbReference>